<protein>
    <submittedName>
        <fullName evidence="1">Uncharacterized protein</fullName>
    </submittedName>
</protein>
<reference evidence="1 2" key="1">
    <citation type="submission" date="2019-02" db="EMBL/GenBank/DDBJ databases">
        <title>Pseudomonas spp from wheat grain.</title>
        <authorList>
            <person name="Cho G.-S."/>
            <person name="Franz C.M.A.P."/>
        </authorList>
    </citation>
    <scope>NUCLEOTIDE SEQUENCE [LARGE SCALE GENOMIC DNA]</scope>
    <source>
        <strain evidence="1 2">133NRW</strain>
    </source>
</reference>
<dbReference type="RefSeq" id="WP_128876386.1">
    <property type="nucleotide sequence ID" value="NZ_SGFE01000010.1"/>
</dbReference>
<dbReference type="InterPro" id="IPR036265">
    <property type="entry name" value="HIT-like_sf"/>
</dbReference>
<name>A0A4Q7D0Z1_9PSED</name>
<dbReference type="AlphaFoldDB" id="A0A4Q7D0Z1"/>
<dbReference type="Gene3D" id="3.30.428.10">
    <property type="entry name" value="HIT-like"/>
    <property type="match status" value="1"/>
</dbReference>
<proteinExistence type="predicted"/>
<dbReference type="EMBL" id="SGFE01000010">
    <property type="protein sequence ID" value="RZI32475.1"/>
    <property type="molecule type" value="Genomic_DNA"/>
</dbReference>
<organism evidence="1 2">
    <name type="scientific">Pseudomonas orientalis</name>
    <dbReference type="NCBI Taxonomy" id="76758"/>
    <lineage>
        <taxon>Bacteria</taxon>
        <taxon>Pseudomonadati</taxon>
        <taxon>Pseudomonadota</taxon>
        <taxon>Gammaproteobacteria</taxon>
        <taxon>Pseudomonadales</taxon>
        <taxon>Pseudomonadaceae</taxon>
        <taxon>Pseudomonas</taxon>
    </lineage>
</organism>
<accession>A0A4Q7D0Z1</accession>
<evidence type="ECO:0000313" key="2">
    <source>
        <dbReference type="Proteomes" id="UP000293369"/>
    </source>
</evidence>
<comment type="caution">
    <text evidence="1">The sequence shown here is derived from an EMBL/GenBank/DDBJ whole genome shotgun (WGS) entry which is preliminary data.</text>
</comment>
<evidence type="ECO:0000313" key="1">
    <source>
        <dbReference type="EMBL" id="RZI32475.1"/>
    </source>
</evidence>
<sequence>MAVSPLGMTRPPSPLDNDASLINTHASPVKSNSECPPHWRSWEAEHVVGAEEKKRATFATPLRYRNYREDKGVNLPPVDRTALARAPLCSKKSADKYNMPQVGLVSEAGLETRIARYTHNQVLPDFIYNFFTQADDKKFLAFRQHPEQFPVTPFTSQGGIVLMPNTRYIEKYPEIFPEPLNLSARTRDTGGFALVGYWIPPDLFEHRQAFQEIFKNPMNTGEGVNVRERVGEYERRTNRTFLVNPIDVKKEHLGLLKSFKEVSMRSIEQVYGYQPGKDTVQIYLHSPIYGDSTAGLHIHVRVNQRLPAGEADAGSIALDKIIDVLEDKAFGSGTIKGKVLEMMPKTRSGLWVSFNSASNKKQFEGIPVTYVSNPWKQP</sequence>
<dbReference type="Proteomes" id="UP000293369">
    <property type="component" value="Unassembled WGS sequence"/>
</dbReference>
<gene>
    <name evidence="1" type="ORF">EUX57_07135</name>
</gene>